<dbReference type="Gene3D" id="2.60.98.20">
    <property type="entry name" value="Flagellar hook protein FlgE"/>
    <property type="match status" value="1"/>
</dbReference>
<dbReference type="Pfam" id="PF22692">
    <property type="entry name" value="LlgE_F_G_D1"/>
    <property type="match status" value="1"/>
</dbReference>
<dbReference type="GO" id="GO:0009424">
    <property type="term" value="C:bacterial-type flagellum hook"/>
    <property type="evidence" value="ECO:0007669"/>
    <property type="project" value="TreeGrafter"/>
</dbReference>
<comment type="function">
    <text evidence="5">A flexible structure which links the flagellar filament to the drive apparatus in the basal body.</text>
</comment>
<dbReference type="InterPro" id="IPR053967">
    <property type="entry name" value="LlgE_F_G-like_D1"/>
</dbReference>
<evidence type="ECO:0000259" key="7">
    <source>
        <dbReference type="Pfam" id="PF06429"/>
    </source>
</evidence>
<evidence type="ECO:0000256" key="3">
    <source>
        <dbReference type="ARBA" id="ARBA00019015"/>
    </source>
</evidence>
<dbReference type="InterPro" id="IPR011491">
    <property type="entry name" value="FlgE_D2"/>
</dbReference>
<dbReference type="RefSeq" id="WP_284057495.1">
    <property type="nucleotide sequence ID" value="NZ_JAMSLR010000007.1"/>
</dbReference>
<evidence type="ECO:0000259" key="6">
    <source>
        <dbReference type="Pfam" id="PF00460"/>
    </source>
</evidence>
<proteinExistence type="inferred from homology"/>
<gene>
    <name evidence="10" type="ORF">NET02_11170</name>
</gene>
<sequence length="425" mass="44349">MMRSMFSAISGLRAHQTWMDVIGNNISNVNTTGFKVGRVRFTDILSQLVRGASGPEEGRGGINPLQIGLGAVTGAVDTIHTQGALQLTGKPSDLAIQGDGFFIVSDGAQTLYTRDGAFDIGSDLRLVNSSTGFYVLGWQADANGVVDPAGPVGPITIPIGQQLDAVASTEITVQGNLDATTDPASTPPHFTTKVGVIDSLGFRHELTVEFTKTASNTWNYQIVYPTSDDPGTPWDDTLTPDPANGADNGTLVFDADGNLDATNSQVNPLILQPATGADDITLTLDFSTLTQLESTSTANAAANGAPAGSLTTFTVSQTGEVLGIYSNGTTKVIGQVALALFTNPGGLMKVGNNSYQPTVNSGEPIVGTPGSGGRGVVASGYLEMSNVDLAQEFTSMIMAQRGFQANSRVITTSDEILQELVNLRR</sequence>
<dbReference type="GO" id="GO:0009425">
    <property type="term" value="C:bacterial-type flagellum basal body"/>
    <property type="evidence" value="ECO:0007669"/>
    <property type="project" value="UniProtKB-SubCell"/>
</dbReference>
<accession>A0AA41WBL0</accession>
<evidence type="ECO:0000256" key="2">
    <source>
        <dbReference type="ARBA" id="ARBA00009677"/>
    </source>
</evidence>
<comment type="subcellular location">
    <subcellularLocation>
        <location evidence="1 5">Bacterial flagellum basal body</location>
    </subcellularLocation>
</comment>
<comment type="caution">
    <text evidence="10">The sequence shown here is derived from an EMBL/GenBank/DDBJ whole genome shotgun (WGS) entry which is preliminary data.</text>
</comment>
<evidence type="ECO:0000259" key="9">
    <source>
        <dbReference type="Pfam" id="PF22692"/>
    </source>
</evidence>
<dbReference type="Pfam" id="PF07559">
    <property type="entry name" value="FlgE_D2"/>
    <property type="match status" value="1"/>
</dbReference>
<dbReference type="InterPro" id="IPR020013">
    <property type="entry name" value="Flagellar_FlgE/F/G"/>
</dbReference>
<evidence type="ECO:0000256" key="5">
    <source>
        <dbReference type="RuleBase" id="RU362116"/>
    </source>
</evidence>
<feature type="domain" description="Flagellar hook protein FlgE D2" evidence="8">
    <location>
        <begin position="187"/>
        <end position="301"/>
    </location>
</feature>
<evidence type="ECO:0000259" key="8">
    <source>
        <dbReference type="Pfam" id="PF07559"/>
    </source>
</evidence>
<dbReference type="GO" id="GO:0005829">
    <property type="term" value="C:cytosol"/>
    <property type="evidence" value="ECO:0007669"/>
    <property type="project" value="TreeGrafter"/>
</dbReference>
<dbReference type="InterPro" id="IPR037058">
    <property type="entry name" value="Falgellar_hook_FlgE_sf"/>
</dbReference>
<feature type="domain" description="Flagellar basal-body/hook protein C-terminal" evidence="7">
    <location>
        <begin position="379"/>
        <end position="423"/>
    </location>
</feature>
<dbReference type="Pfam" id="PF00460">
    <property type="entry name" value="Flg_bb_rod"/>
    <property type="match status" value="1"/>
</dbReference>
<dbReference type="InterPro" id="IPR010930">
    <property type="entry name" value="Flg_bb/hook_C_dom"/>
</dbReference>
<evidence type="ECO:0000256" key="4">
    <source>
        <dbReference type="ARBA" id="ARBA00023143"/>
    </source>
</evidence>
<protein>
    <recommendedName>
        <fullName evidence="3 5">Flagellar hook protein FlgE</fullName>
    </recommendedName>
</protein>
<dbReference type="Proteomes" id="UP001165306">
    <property type="component" value="Unassembled WGS sequence"/>
</dbReference>
<dbReference type="PANTHER" id="PTHR30435:SF1">
    <property type="entry name" value="FLAGELLAR HOOK PROTEIN FLGE"/>
    <property type="match status" value="1"/>
</dbReference>
<dbReference type="EMBL" id="JAMSLR010000007">
    <property type="protein sequence ID" value="MCM8749712.1"/>
    <property type="molecule type" value="Genomic_DNA"/>
</dbReference>
<keyword evidence="4 5" id="KW-0975">Bacterial flagellum</keyword>
<dbReference type="NCBIfam" id="TIGR03506">
    <property type="entry name" value="FlgEFG_subfam"/>
    <property type="match status" value="1"/>
</dbReference>
<keyword evidence="10" id="KW-0969">Cilium</keyword>
<name>A0AA41WBL0_9BACT</name>
<dbReference type="SUPFAM" id="SSF117143">
    <property type="entry name" value="Flagellar hook protein flgE"/>
    <property type="match status" value="1"/>
</dbReference>
<comment type="similarity">
    <text evidence="2 5">Belongs to the flagella basal body rod proteins family.</text>
</comment>
<keyword evidence="10" id="KW-0282">Flagellum</keyword>
<keyword evidence="10" id="KW-0966">Cell projection</keyword>
<reference evidence="10" key="1">
    <citation type="submission" date="2022-06" db="EMBL/GenBank/DDBJ databases">
        <title>CFH 74404 Thermomicrobiaceae sp.</title>
        <authorList>
            <person name="Ming H."/>
            <person name="Li W.-J."/>
            <person name="Zhao Z."/>
        </authorList>
    </citation>
    <scope>NUCLEOTIDE SEQUENCE</scope>
    <source>
        <strain evidence="10">CFH 74404</strain>
    </source>
</reference>
<evidence type="ECO:0000313" key="11">
    <source>
        <dbReference type="Proteomes" id="UP001165306"/>
    </source>
</evidence>
<dbReference type="InterPro" id="IPR001444">
    <property type="entry name" value="Flag_bb_rod_N"/>
</dbReference>
<evidence type="ECO:0000256" key="1">
    <source>
        <dbReference type="ARBA" id="ARBA00004117"/>
    </source>
</evidence>
<feature type="domain" description="Flagellar basal body rod protein N-terminal" evidence="6">
    <location>
        <begin position="7"/>
        <end position="35"/>
    </location>
</feature>
<dbReference type="PANTHER" id="PTHR30435">
    <property type="entry name" value="FLAGELLAR PROTEIN"/>
    <property type="match status" value="1"/>
</dbReference>
<dbReference type="Pfam" id="PF06429">
    <property type="entry name" value="Flg_bbr_C"/>
    <property type="match status" value="1"/>
</dbReference>
<evidence type="ECO:0000313" key="10">
    <source>
        <dbReference type="EMBL" id="MCM8749712.1"/>
    </source>
</evidence>
<dbReference type="InterPro" id="IPR037925">
    <property type="entry name" value="FlgE/F/G-like"/>
</dbReference>
<keyword evidence="11" id="KW-1185">Reference proteome</keyword>
<dbReference type="GO" id="GO:0071978">
    <property type="term" value="P:bacterial-type flagellum-dependent swarming motility"/>
    <property type="evidence" value="ECO:0007669"/>
    <property type="project" value="TreeGrafter"/>
</dbReference>
<feature type="domain" description="Flagellar hook protein FlgE/F/G-like D1" evidence="9">
    <location>
        <begin position="95"/>
        <end position="176"/>
    </location>
</feature>
<organism evidence="10 11">
    <name type="scientific">Thermalbibacter longus</name>
    <dbReference type="NCBI Taxonomy" id="2951981"/>
    <lineage>
        <taxon>Bacteria</taxon>
        <taxon>Pseudomonadati</taxon>
        <taxon>Thermomicrobiota</taxon>
        <taxon>Thermomicrobia</taxon>
        <taxon>Thermomicrobiales</taxon>
        <taxon>Thermomicrobiaceae</taxon>
        <taxon>Thermalbibacter</taxon>
    </lineage>
</organism>
<dbReference type="AlphaFoldDB" id="A0AA41WBL0"/>